<dbReference type="AlphaFoldDB" id="A0A1H3SZ06"/>
<sequence>MDNVKGKERSKKDFRFLATCAVAVEKQCCSSLFDYEHKEK</sequence>
<evidence type="ECO:0000313" key="2">
    <source>
        <dbReference type="Proteomes" id="UP000198935"/>
    </source>
</evidence>
<dbReference type="EMBL" id="FNPI01000012">
    <property type="protein sequence ID" value="SDZ43020.1"/>
    <property type="molecule type" value="Genomic_DNA"/>
</dbReference>
<dbReference type="Proteomes" id="UP000198935">
    <property type="component" value="Unassembled WGS sequence"/>
</dbReference>
<organism evidence="1 2">
    <name type="scientific">Evansella caseinilytica</name>
    <dbReference type="NCBI Taxonomy" id="1503961"/>
    <lineage>
        <taxon>Bacteria</taxon>
        <taxon>Bacillati</taxon>
        <taxon>Bacillota</taxon>
        <taxon>Bacilli</taxon>
        <taxon>Bacillales</taxon>
        <taxon>Bacillaceae</taxon>
        <taxon>Evansella</taxon>
    </lineage>
</organism>
<reference evidence="2" key="1">
    <citation type="submission" date="2016-10" db="EMBL/GenBank/DDBJ databases">
        <authorList>
            <person name="Varghese N."/>
            <person name="Submissions S."/>
        </authorList>
    </citation>
    <scope>NUCLEOTIDE SEQUENCE [LARGE SCALE GENOMIC DNA]</scope>
    <source>
        <strain evidence="2">SP</strain>
    </source>
</reference>
<evidence type="ECO:0000313" key="1">
    <source>
        <dbReference type="EMBL" id="SDZ43020.1"/>
    </source>
</evidence>
<protein>
    <submittedName>
        <fullName evidence="1">Uncharacterized protein</fullName>
    </submittedName>
</protein>
<gene>
    <name evidence="1" type="ORF">SAMN05421736_112132</name>
</gene>
<name>A0A1H3SZ06_9BACI</name>
<keyword evidence="2" id="KW-1185">Reference proteome</keyword>
<proteinExistence type="predicted"/>
<accession>A0A1H3SZ06</accession>